<dbReference type="PROSITE" id="PS00109">
    <property type="entry name" value="PROTEIN_KINASE_TYR"/>
    <property type="match status" value="1"/>
</dbReference>
<dbReference type="PANTHER" id="PTHR44329">
    <property type="entry name" value="SERINE/THREONINE-PROTEIN KINASE TNNI3K-RELATED"/>
    <property type="match status" value="1"/>
</dbReference>
<dbReference type="Gene3D" id="3.30.200.20">
    <property type="entry name" value="Phosphorylase Kinase, domain 1"/>
    <property type="match status" value="1"/>
</dbReference>
<keyword evidence="3" id="KW-1185">Reference proteome</keyword>
<dbReference type="Gene3D" id="1.10.510.10">
    <property type="entry name" value="Transferase(Phosphotransferase) domain 1"/>
    <property type="match status" value="1"/>
</dbReference>
<keyword evidence="2" id="KW-0418">Kinase</keyword>
<keyword evidence="2" id="KW-0808">Transferase</keyword>
<dbReference type="GO" id="GO:0004674">
    <property type="term" value="F:protein serine/threonine kinase activity"/>
    <property type="evidence" value="ECO:0007669"/>
    <property type="project" value="TreeGrafter"/>
</dbReference>
<dbReference type="PROSITE" id="PS50011">
    <property type="entry name" value="PROTEIN_KINASE_DOM"/>
    <property type="match status" value="1"/>
</dbReference>
<protein>
    <submittedName>
        <fullName evidence="2">Kinase-like domain-containing protein</fullName>
    </submittedName>
</protein>
<dbReference type="InterPro" id="IPR008266">
    <property type="entry name" value="Tyr_kinase_AS"/>
</dbReference>
<dbReference type="GO" id="GO:0005524">
    <property type="term" value="F:ATP binding"/>
    <property type="evidence" value="ECO:0007669"/>
    <property type="project" value="InterPro"/>
</dbReference>
<evidence type="ECO:0000313" key="2">
    <source>
        <dbReference type="EMBL" id="KAF9457790.1"/>
    </source>
</evidence>
<reference evidence="2" key="1">
    <citation type="submission" date="2020-11" db="EMBL/GenBank/DDBJ databases">
        <authorList>
            <consortium name="DOE Joint Genome Institute"/>
            <person name="Ahrendt S."/>
            <person name="Riley R."/>
            <person name="Andreopoulos W."/>
            <person name="Labutti K."/>
            <person name="Pangilinan J."/>
            <person name="Ruiz-Duenas F.J."/>
            <person name="Barrasa J.M."/>
            <person name="Sanchez-Garcia M."/>
            <person name="Camarero S."/>
            <person name="Miyauchi S."/>
            <person name="Serrano A."/>
            <person name="Linde D."/>
            <person name="Babiker R."/>
            <person name="Drula E."/>
            <person name="Ayuso-Fernandez I."/>
            <person name="Pacheco R."/>
            <person name="Padilla G."/>
            <person name="Ferreira P."/>
            <person name="Barriuso J."/>
            <person name="Kellner H."/>
            <person name="Castanera R."/>
            <person name="Alfaro M."/>
            <person name="Ramirez L."/>
            <person name="Pisabarro A.G."/>
            <person name="Kuo A."/>
            <person name="Tritt A."/>
            <person name="Lipzen A."/>
            <person name="He G."/>
            <person name="Yan M."/>
            <person name="Ng V."/>
            <person name="Cullen D."/>
            <person name="Martin F."/>
            <person name="Rosso M.-N."/>
            <person name="Henrissat B."/>
            <person name="Hibbett D."/>
            <person name="Martinez A.T."/>
            <person name="Grigoriev I.V."/>
        </authorList>
    </citation>
    <scope>NUCLEOTIDE SEQUENCE</scope>
    <source>
        <strain evidence="2">CBS 247.69</strain>
    </source>
</reference>
<dbReference type="InterPro" id="IPR000719">
    <property type="entry name" value="Prot_kinase_dom"/>
</dbReference>
<evidence type="ECO:0000313" key="3">
    <source>
        <dbReference type="Proteomes" id="UP000807353"/>
    </source>
</evidence>
<dbReference type="InterPro" id="IPR011009">
    <property type="entry name" value="Kinase-like_dom_sf"/>
</dbReference>
<evidence type="ECO:0000259" key="1">
    <source>
        <dbReference type="PROSITE" id="PS50011"/>
    </source>
</evidence>
<comment type="caution">
    <text evidence="2">The sequence shown here is derived from an EMBL/GenBank/DDBJ whole genome shotgun (WGS) entry which is preliminary data.</text>
</comment>
<accession>A0A9P5XY30</accession>
<feature type="domain" description="Protein kinase" evidence="1">
    <location>
        <begin position="42"/>
        <end position="312"/>
    </location>
</feature>
<dbReference type="OrthoDB" id="346907at2759"/>
<dbReference type="InterPro" id="IPR051681">
    <property type="entry name" value="Ser/Thr_Kinases-Pseudokinases"/>
</dbReference>
<proteinExistence type="predicted"/>
<dbReference type="AlphaFoldDB" id="A0A9P5XY30"/>
<dbReference type="SUPFAM" id="SSF56112">
    <property type="entry name" value="Protein kinase-like (PK-like)"/>
    <property type="match status" value="1"/>
</dbReference>
<dbReference type="EMBL" id="MU150358">
    <property type="protein sequence ID" value="KAF9457790.1"/>
    <property type="molecule type" value="Genomic_DNA"/>
</dbReference>
<gene>
    <name evidence="2" type="ORF">BDZ94DRAFT_1301646</name>
</gene>
<name>A0A9P5XY30_9AGAR</name>
<organism evidence="2 3">
    <name type="scientific">Collybia nuda</name>
    <dbReference type="NCBI Taxonomy" id="64659"/>
    <lineage>
        <taxon>Eukaryota</taxon>
        <taxon>Fungi</taxon>
        <taxon>Dikarya</taxon>
        <taxon>Basidiomycota</taxon>
        <taxon>Agaricomycotina</taxon>
        <taxon>Agaricomycetes</taxon>
        <taxon>Agaricomycetidae</taxon>
        <taxon>Agaricales</taxon>
        <taxon>Tricholomatineae</taxon>
        <taxon>Clitocybaceae</taxon>
        <taxon>Collybia</taxon>
    </lineage>
</organism>
<dbReference type="Proteomes" id="UP000807353">
    <property type="component" value="Unassembled WGS sequence"/>
</dbReference>
<dbReference type="PRINTS" id="PR00109">
    <property type="entry name" value="TYRKINASE"/>
</dbReference>
<dbReference type="Pfam" id="PF07714">
    <property type="entry name" value="PK_Tyr_Ser-Thr"/>
    <property type="match status" value="1"/>
</dbReference>
<dbReference type="InterPro" id="IPR001245">
    <property type="entry name" value="Ser-Thr/Tyr_kinase_cat_dom"/>
</dbReference>
<sequence length="312" mass="35023">MAIRVWSDWGLSGGRSWLIACFYDNSTCNEASAMGAFESLIITSSYYVAFGGFADIYSGILRLGGKEIPVAIKILRGKMTRKDMARFYREAVIWGTLKHEGILPLYGVAPNVGPQKALGMISPWIDKGNLTYHLENHPQISLEGRISILIQVAAAVQYLHSLSIIHGDLTGNNILMKDDKNILLCDFGLSRIWMDNVPTLHTTSIGKCNYPWAAPEVIFNDNPNEPPFTKSSDVYSFGCVMVQVLTGHLPYPTKNVIYHHLTKSRHPPRPTNTEFISDELWEFMLWCWAGIPSDRPSMEEVSAFLTSHVHDF</sequence>